<dbReference type="EMBL" id="CP078145">
    <property type="protein sequence ID" value="QXN90685.1"/>
    <property type="molecule type" value="Genomic_DNA"/>
</dbReference>
<dbReference type="Proteomes" id="UP000694257">
    <property type="component" value="Chromosome"/>
</dbReference>
<keyword evidence="2" id="KW-1185">Reference proteome</keyword>
<gene>
    <name evidence="1" type="ORF">KV110_35755</name>
</gene>
<evidence type="ECO:0000313" key="2">
    <source>
        <dbReference type="Proteomes" id="UP000694257"/>
    </source>
</evidence>
<organism evidence="1 2">
    <name type="scientific">Nocardia iowensis</name>
    <dbReference type="NCBI Taxonomy" id="204891"/>
    <lineage>
        <taxon>Bacteria</taxon>
        <taxon>Bacillati</taxon>
        <taxon>Actinomycetota</taxon>
        <taxon>Actinomycetes</taxon>
        <taxon>Mycobacteriales</taxon>
        <taxon>Nocardiaceae</taxon>
        <taxon>Nocardia</taxon>
    </lineage>
</organism>
<dbReference type="RefSeq" id="WP_218471552.1">
    <property type="nucleotide sequence ID" value="NZ_BAABJN010000006.1"/>
</dbReference>
<reference evidence="1 2" key="1">
    <citation type="submission" date="2021-07" db="EMBL/GenBank/DDBJ databases">
        <title>Whole Genome Sequence of Nocardia Iowensis.</title>
        <authorList>
            <person name="Lamm A."/>
            <person name="Collins-Fairclough A.M."/>
            <person name="Bunk B."/>
            <person name="Sproer C."/>
        </authorList>
    </citation>
    <scope>NUCLEOTIDE SEQUENCE [LARGE SCALE GENOMIC DNA]</scope>
    <source>
        <strain evidence="1 2">NRRL 5646</strain>
    </source>
</reference>
<proteinExistence type="predicted"/>
<sequence length="101" mass="10732">MTDAFLAETELLLRAAYEKLDVNSGNEPLSSAAARIVQCAIEAVTILDQPSMVSAGEMISCARAAVTAATYAMREVDGRDRRRRVPGYARVGVDDSALGPS</sequence>
<protein>
    <submittedName>
        <fullName evidence="1">Uncharacterized protein</fullName>
    </submittedName>
</protein>
<accession>A0ABX8RM26</accession>
<name>A0ABX8RM26_NOCIO</name>
<evidence type="ECO:0000313" key="1">
    <source>
        <dbReference type="EMBL" id="QXN90685.1"/>
    </source>
</evidence>